<dbReference type="GO" id="GO:1990077">
    <property type="term" value="C:primosome complex"/>
    <property type="evidence" value="ECO:0007669"/>
    <property type="project" value="UniProtKB-UniRule"/>
</dbReference>
<reference evidence="15 16" key="1">
    <citation type="submission" date="2014-07" db="EMBL/GenBank/DDBJ databases">
        <authorList>
            <person name="McCorrison J."/>
            <person name="Sanka R."/>
            <person name="Torralba M."/>
            <person name="Gillis M."/>
            <person name="Haft D.H."/>
            <person name="Methe B."/>
            <person name="Sutton G."/>
            <person name="Nelson K.E."/>
        </authorList>
    </citation>
    <scope>NUCLEOTIDE SEQUENCE [LARGE SCALE GENOMIC DNA]</scope>
    <source>
        <strain evidence="15 16">DNF00314</strain>
    </source>
</reference>
<keyword evidence="16" id="KW-1185">Reference proteome</keyword>
<keyword evidence="4 12" id="KW-0547">Nucleotide-binding</keyword>
<dbReference type="InterPro" id="IPR040498">
    <property type="entry name" value="PriA_CRR"/>
</dbReference>
<dbReference type="CDD" id="cd18804">
    <property type="entry name" value="SF2_C_priA"/>
    <property type="match status" value="1"/>
</dbReference>
<comment type="function">
    <text evidence="12">Initiates the restart of stalled replication forks, which reloads the replicative helicase on sites other than the origin of replication. Recognizes and binds to abandoned replication forks and remodels them to uncover a helicase loading site. Promotes assembly of the primosome at these replication forks.</text>
</comment>
<feature type="binding site" evidence="12">
    <location>
        <position position="451"/>
    </location>
    <ligand>
        <name>Zn(2+)</name>
        <dbReference type="ChEBI" id="CHEBI:29105"/>
        <label>2</label>
    </ligand>
</feature>
<dbReference type="PROSITE" id="PS51194">
    <property type="entry name" value="HELICASE_CTER"/>
    <property type="match status" value="1"/>
</dbReference>
<evidence type="ECO:0000256" key="5">
    <source>
        <dbReference type="ARBA" id="ARBA00022801"/>
    </source>
</evidence>
<evidence type="ECO:0000313" key="15">
    <source>
        <dbReference type="EMBL" id="KGF48230.1"/>
    </source>
</evidence>
<evidence type="ECO:0000256" key="12">
    <source>
        <dbReference type="HAMAP-Rule" id="MF_00983"/>
    </source>
</evidence>
<dbReference type="Gene3D" id="3.40.50.300">
    <property type="entry name" value="P-loop containing nucleotide triphosphate hydrolases"/>
    <property type="match status" value="2"/>
</dbReference>
<comment type="catalytic activity">
    <reaction evidence="12">
        <text>Couples ATP hydrolysis with the unwinding of duplex DNA by translocating in the 3'-5' direction.</text>
        <dbReference type="EC" id="5.6.2.4"/>
    </reaction>
</comment>
<evidence type="ECO:0000256" key="1">
    <source>
        <dbReference type="ARBA" id="ARBA00022515"/>
    </source>
</evidence>
<dbReference type="InterPro" id="IPR027417">
    <property type="entry name" value="P-loop_NTPase"/>
</dbReference>
<dbReference type="SMART" id="SM00490">
    <property type="entry name" value="HELICc"/>
    <property type="match status" value="1"/>
</dbReference>
<dbReference type="InterPro" id="IPR001650">
    <property type="entry name" value="Helicase_C-like"/>
</dbReference>
<dbReference type="FunFam" id="3.40.50.300:FF:000489">
    <property type="entry name" value="Primosome assembly protein PriA"/>
    <property type="match status" value="1"/>
</dbReference>
<dbReference type="InterPro" id="IPR011545">
    <property type="entry name" value="DEAD/DEAH_box_helicase_dom"/>
</dbReference>
<dbReference type="PROSITE" id="PS51192">
    <property type="entry name" value="HELICASE_ATP_BIND_1"/>
    <property type="match status" value="1"/>
</dbReference>
<dbReference type="SMART" id="SM00487">
    <property type="entry name" value="DEXDc"/>
    <property type="match status" value="1"/>
</dbReference>
<keyword evidence="10 12" id="KW-0413">Isomerase</keyword>
<dbReference type="Pfam" id="PF17764">
    <property type="entry name" value="PriA_3primeBD"/>
    <property type="match status" value="1"/>
</dbReference>
<keyword evidence="9 12" id="KW-0238">DNA-binding</keyword>
<dbReference type="InterPro" id="IPR014001">
    <property type="entry name" value="Helicase_ATP-bd"/>
</dbReference>
<dbReference type="InterPro" id="IPR041236">
    <property type="entry name" value="PriA_C"/>
</dbReference>
<dbReference type="NCBIfam" id="TIGR00595">
    <property type="entry name" value="priA"/>
    <property type="match status" value="1"/>
</dbReference>
<proteinExistence type="inferred from homology"/>
<evidence type="ECO:0000256" key="2">
    <source>
        <dbReference type="ARBA" id="ARBA00022705"/>
    </source>
</evidence>
<dbReference type="GO" id="GO:0003677">
    <property type="term" value="F:DNA binding"/>
    <property type="evidence" value="ECO:0007669"/>
    <property type="project" value="UniProtKB-UniRule"/>
</dbReference>
<dbReference type="SUPFAM" id="SSF52540">
    <property type="entry name" value="P-loop containing nucleoside triphosphate hydrolases"/>
    <property type="match status" value="1"/>
</dbReference>
<dbReference type="GO" id="GO:0006270">
    <property type="term" value="P:DNA replication initiation"/>
    <property type="evidence" value="ECO:0007669"/>
    <property type="project" value="TreeGrafter"/>
</dbReference>
<dbReference type="Pfam" id="PF18074">
    <property type="entry name" value="PriA_C"/>
    <property type="match status" value="1"/>
</dbReference>
<dbReference type="InterPro" id="IPR042115">
    <property type="entry name" value="PriA_3primeBD_sf"/>
</dbReference>
<dbReference type="GO" id="GO:0006269">
    <property type="term" value="P:DNA replication, synthesis of primer"/>
    <property type="evidence" value="ECO:0007669"/>
    <property type="project" value="UniProtKB-KW"/>
</dbReference>
<dbReference type="AlphaFoldDB" id="A0A096AN83"/>
<keyword evidence="8 12" id="KW-0067">ATP-binding</keyword>
<keyword evidence="6 12" id="KW-0347">Helicase</keyword>
<feature type="binding site" evidence="12">
    <location>
        <position position="485"/>
    </location>
    <ligand>
        <name>Zn(2+)</name>
        <dbReference type="ChEBI" id="CHEBI:29105"/>
        <label>1</label>
    </ligand>
</feature>
<keyword evidence="5 12" id="KW-0378">Hydrolase</keyword>
<dbReference type="GO" id="GO:0005524">
    <property type="term" value="F:ATP binding"/>
    <property type="evidence" value="ECO:0007669"/>
    <property type="project" value="UniProtKB-UniRule"/>
</dbReference>
<feature type="binding site" evidence="12">
    <location>
        <position position="454"/>
    </location>
    <ligand>
        <name>Zn(2+)</name>
        <dbReference type="ChEBI" id="CHEBI:29105"/>
        <label>2</label>
    </ligand>
</feature>
<feature type="binding site" evidence="12">
    <location>
        <position position="472"/>
    </location>
    <ligand>
        <name>Zn(2+)</name>
        <dbReference type="ChEBI" id="CHEBI:29105"/>
        <label>2</label>
    </ligand>
</feature>
<dbReference type="InterPro" id="IPR041222">
    <property type="entry name" value="PriA_3primeBD"/>
</dbReference>
<dbReference type="GO" id="GO:0006310">
    <property type="term" value="P:DNA recombination"/>
    <property type="evidence" value="ECO:0007669"/>
    <property type="project" value="InterPro"/>
</dbReference>
<feature type="binding site" evidence="12">
    <location>
        <position position="469"/>
    </location>
    <ligand>
        <name>Zn(2+)</name>
        <dbReference type="ChEBI" id="CHEBI:29105"/>
        <label>2</label>
    </ligand>
</feature>
<dbReference type="HAMAP" id="MF_00983">
    <property type="entry name" value="PriA"/>
    <property type="match status" value="1"/>
</dbReference>
<feature type="binding site" evidence="12">
    <location>
        <position position="442"/>
    </location>
    <ligand>
        <name>Zn(2+)</name>
        <dbReference type="ChEBI" id="CHEBI:29105"/>
        <label>1</label>
    </ligand>
</feature>
<feature type="domain" description="Helicase ATP-binding" evidence="13">
    <location>
        <begin position="214"/>
        <end position="380"/>
    </location>
</feature>
<dbReference type="InterPro" id="IPR005259">
    <property type="entry name" value="PriA"/>
</dbReference>
<keyword evidence="7 12" id="KW-0862">Zinc</keyword>
<keyword evidence="3 12" id="KW-0479">Metal-binding</keyword>
<dbReference type="GO" id="GO:0016887">
    <property type="term" value="F:ATP hydrolysis activity"/>
    <property type="evidence" value="ECO:0007669"/>
    <property type="project" value="RHEA"/>
</dbReference>
<accession>A0A096AN83</accession>
<dbReference type="Pfam" id="PF00270">
    <property type="entry name" value="DEAD"/>
    <property type="match status" value="1"/>
</dbReference>
<dbReference type="GO" id="GO:0008270">
    <property type="term" value="F:zinc ion binding"/>
    <property type="evidence" value="ECO:0007669"/>
    <property type="project" value="UniProtKB-UniRule"/>
</dbReference>
<dbReference type="PANTHER" id="PTHR30580">
    <property type="entry name" value="PRIMOSOMAL PROTEIN N"/>
    <property type="match status" value="1"/>
</dbReference>
<evidence type="ECO:0000256" key="9">
    <source>
        <dbReference type="ARBA" id="ARBA00023125"/>
    </source>
</evidence>
<dbReference type="Pfam" id="PF18319">
    <property type="entry name" value="Zn_ribbon_PriA"/>
    <property type="match status" value="1"/>
</dbReference>
<evidence type="ECO:0000256" key="6">
    <source>
        <dbReference type="ARBA" id="ARBA00022806"/>
    </source>
</evidence>
<feature type="domain" description="Helicase C-terminal" evidence="14">
    <location>
        <begin position="466"/>
        <end position="635"/>
    </location>
</feature>
<protein>
    <recommendedName>
        <fullName evidence="12">Replication restart protein PriA</fullName>
    </recommendedName>
    <alternativeName>
        <fullName evidence="12">ATP-dependent DNA helicase PriA</fullName>
        <ecNumber evidence="12">5.6.2.4</ecNumber>
    </alternativeName>
    <alternativeName>
        <fullName evidence="12">DNA 3'-5' helicase PriA</fullName>
    </alternativeName>
</protein>
<dbReference type="Gene3D" id="3.40.1440.60">
    <property type="entry name" value="PriA, 3(prime) DNA-binding domain"/>
    <property type="match status" value="1"/>
</dbReference>
<dbReference type="Proteomes" id="UP000029628">
    <property type="component" value="Unassembled WGS sequence"/>
</dbReference>
<comment type="cofactor">
    <cofactor evidence="12">
        <name>Zn(2+)</name>
        <dbReference type="ChEBI" id="CHEBI:29105"/>
    </cofactor>
    <text evidence="12">Binds 2 zinc ions per subunit.</text>
</comment>
<dbReference type="eggNOG" id="COG1198">
    <property type="taxonomic scope" value="Bacteria"/>
</dbReference>
<organism evidence="15 16">
    <name type="scientific">Veillonella montpellierensis DNF00314</name>
    <dbReference type="NCBI Taxonomy" id="1401067"/>
    <lineage>
        <taxon>Bacteria</taxon>
        <taxon>Bacillati</taxon>
        <taxon>Bacillota</taxon>
        <taxon>Negativicutes</taxon>
        <taxon>Veillonellales</taxon>
        <taxon>Veillonellaceae</taxon>
        <taxon>Veillonella</taxon>
    </lineage>
</organism>
<comment type="catalytic activity">
    <reaction evidence="11 12">
        <text>ATP + H2O = ADP + phosphate + H(+)</text>
        <dbReference type="Rhea" id="RHEA:13065"/>
        <dbReference type="ChEBI" id="CHEBI:15377"/>
        <dbReference type="ChEBI" id="CHEBI:15378"/>
        <dbReference type="ChEBI" id="CHEBI:30616"/>
        <dbReference type="ChEBI" id="CHEBI:43474"/>
        <dbReference type="ChEBI" id="CHEBI:456216"/>
        <dbReference type="EC" id="5.6.2.4"/>
    </reaction>
</comment>
<comment type="similarity">
    <text evidence="12">Belongs to the helicase family. PriA subfamily.</text>
</comment>
<evidence type="ECO:0000313" key="16">
    <source>
        <dbReference type="Proteomes" id="UP000029628"/>
    </source>
</evidence>
<dbReference type="Pfam" id="PF00271">
    <property type="entry name" value="Helicase_C"/>
    <property type="match status" value="1"/>
</dbReference>
<dbReference type="PANTHER" id="PTHR30580:SF0">
    <property type="entry name" value="PRIMOSOMAL PROTEIN N"/>
    <property type="match status" value="1"/>
</dbReference>
<evidence type="ECO:0000256" key="3">
    <source>
        <dbReference type="ARBA" id="ARBA00022723"/>
    </source>
</evidence>
<dbReference type="GO" id="GO:0006302">
    <property type="term" value="P:double-strand break repair"/>
    <property type="evidence" value="ECO:0007669"/>
    <property type="project" value="InterPro"/>
</dbReference>
<dbReference type="GO" id="GO:0043138">
    <property type="term" value="F:3'-5' DNA helicase activity"/>
    <property type="evidence" value="ECO:0007669"/>
    <property type="project" value="UniProtKB-EC"/>
</dbReference>
<gene>
    <name evidence="12" type="primary">priA</name>
    <name evidence="15" type="ORF">HMPREF0872_01160</name>
</gene>
<feature type="binding site" evidence="12">
    <location>
        <position position="482"/>
    </location>
    <ligand>
        <name>Zn(2+)</name>
        <dbReference type="ChEBI" id="CHEBI:29105"/>
        <label>1</label>
    </ligand>
</feature>
<evidence type="ECO:0000256" key="4">
    <source>
        <dbReference type="ARBA" id="ARBA00022741"/>
    </source>
</evidence>
<dbReference type="EMBL" id="JRNT01000005">
    <property type="protein sequence ID" value="KGF48230.1"/>
    <property type="molecule type" value="Genomic_DNA"/>
</dbReference>
<feature type="binding site" evidence="12">
    <location>
        <position position="445"/>
    </location>
    <ligand>
        <name>Zn(2+)</name>
        <dbReference type="ChEBI" id="CHEBI:29105"/>
        <label>1</label>
    </ligand>
</feature>
<keyword evidence="2 12" id="KW-0235">DNA replication</keyword>
<name>A0A096AN83_9FIRM</name>
<dbReference type="EC" id="5.6.2.4" evidence="12"/>
<dbReference type="CDD" id="cd17929">
    <property type="entry name" value="DEXHc_priA"/>
    <property type="match status" value="1"/>
</dbReference>
<evidence type="ECO:0000259" key="13">
    <source>
        <dbReference type="PROSITE" id="PS51192"/>
    </source>
</evidence>
<evidence type="ECO:0000256" key="8">
    <source>
        <dbReference type="ARBA" id="ARBA00022840"/>
    </source>
</evidence>
<keyword evidence="1 12" id="KW-0639">Primosome</keyword>
<evidence type="ECO:0000256" key="10">
    <source>
        <dbReference type="ARBA" id="ARBA00023235"/>
    </source>
</evidence>
<evidence type="ECO:0000259" key="14">
    <source>
        <dbReference type="PROSITE" id="PS51194"/>
    </source>
</evidence>
<evidence type="ECO:0000256" key="11">
    <source>
        <dbReference type="ARBA" id="ARBA00048988"/>
    </source>
</evidence>
<dbReference type="RefSeq" id="WP_028256927.1">
    <property type="nucleotide sequence ID" value="NZ_JRNT01000005.1"/>
</dbReference>
<comment type="subunit">
    <text evidence="12">Component of the replication restart primosome.</text>
</comment>
<sequence>MVVAEVIINRPTKQLHKPYSYEVPSDLGTIPIGTRVVVPLGTAREEGILIGYRELLEKPTFAIKPIVAVLDSEPWFTDEMLGTAKKLSEYYLCSYGDALRLFTITKKQLKSYERPKEKWIRILPGFSHEQFEIRKKKQRALATYLEEVEVAPLSLVKAKGFTLAVIKQVMNHPLVVVEERLSKTTTQFQYVDHRHIHIPLTEEQQQCFISIEHAINHDIYEPFLLHGVTGSGKTQVYLRAAASCLEKGKSVIILVPEIILTDQIVTRFVDTFGDEVVVFHSKLTVQERYNNWERLRRKDSHIIIGARSAVFAPSDDIGLIIVDEEHDNSYKQEDMVRYHARKVALWRAQAHQCPVILGSATPSVVSYYKALQSEYHLLELPHRIFDQPMPHIELVDMKEELLYGNYSVFSDALSSLIQETLEKREQMIILLNRRGYSTFVMCRECGKPILCPHCDVALVYHQSAKELKCHYCEYHEPIPMVCPHCQSKKIKYFGSGTQRVEEELKKRYPYAKVARLDQDIATKKGQGDAILHDFAIGAYDILLGTQMVSKGHDFPNVTAVGVLTADSVLNIPLYTAAERTFDLLTQTVGRAGRRNKSGKAVIQTYNPLHYAIIKSKTHDYVGFYNEEIKNRRDLGYPPYGEMIHIVVRHKHKEVADKIATSIVDDISAQADISVSIFGPYEEGISKIRDLYRLSIMLRGSHLNHIKKYIYNSWIFTQEGVLIDVDPV</sequence>
<evidence type="ECO:0000256" key="7">
    <source>
        <dbReference type="ARBA" id="ARBA00022833"/>
    </source>
</evidence>
<comment type="caution">
    <text evidence="15">The sequence shown here is derived from an EMBL/GenBank/DDBJ whole genome shotgun (WGS) entry which is preliminary data.</text>
</comment>